<feature type="binding site" evidence="10">
    <location>
        <position position="136"/>
    </location>
    <ligand>
        <name>GTP</name>
        <dbReference type="ChEBI" id="CHEBI:37565"/>
    </ligand>
</feature>
<dbReference type="GO" id="GO:0016020">
    <property type="term" value="C:membrane"/>
    <property type="evidence" value="ECO:0007669"/>
    <property type="project" value="UniProtKB-SubCell"/>
</dbReference>
<dbReference type="InterPro" id="IPR002293">
    <property type="entry name" value="AA/rel_permease1"/>
</dbReference>
<evidence type="ECO:0000256" key="11">
    <source>
        <dbReference type="NCBIfam" id="TIGR00065"/>
    </source>
</evidence>
<dbReference type="RefSeq" id="WP_139027125.1">
    <property type="nucleotide sequence ID" value="NZ_CSTD01000003.1"/>
</dbReference>
<dbReference type="Pfam" id="PF13520">
    <property type="entry name" value="AA_permease_2"/>
    <property type="match status" value="1"/>
</dbReference>
<dbReference type="SUPFAM" id="SSF55307">
    <property type="entry name" value="Tubulin C-terminal domain-like"/>
    <property type="match status" value="1"/>
</dbReference>
<comment type="subcellular location">
    <subcellularLocation>
        <location evidence="10">Cytoplasm</location>
    </subcellularLocation>
    <subcellularLocation>
        <location evidence="1">Membrane</location>
        <topology evidence="1">Multi-pass membrane protein</topology>
    </subcellularLocation>
    <text evidence="10">Assembles at midcell at the inner surface of the cytoplasmic membrane.</text>
</comment>
<dbReference type="InterPro" id="IPR036525">
    <property type="entry name" value="Tubulin/FtsZ_GTPase_sf"/>
</dbReference>
<evidence type="ECO:0000256" key="6">
    <source>
        <dbReference type="ARBA" id="ARBA00022989"/>
    </source>
</evidence>
<feature type="transmembrane region" description="Helical" evidence="13">
    <location>
        <begin position="640"/>
        <end position="659"/>
    </location>
</feature>
<feature type="transmembrane region" description="Helical" evidence="13">
    <location>
        <begin position="269"/>
        <end position="291"/>
    </location>
</feature>
<evidence type="ECO:0000256" key="4">
    <source>
        <dbReference type="ARBA" id="ARBA00022692"/>
    </source>
</evidence>
<dbReference type="PANTHER" id="PTHR43243:SF4">
    <property type="entry name" value="CATIONIC AMINO ACID TRANSPORTER 4"/>
    <property type="match status" value="1"/>
</dbReference>
<dbReference type="SMART" id="SM00865">
    <property type="entry name" value="Tubulin_C"/>
    <property type="match status" value="1"/>
</dbReference>
<dbReference type="Pfam" id="PF00091">
    <property type="entry name" value="Tubulin"/>
    <property type="match status" value="1"/>
</dbReference>
<sequence>MTPPHNYLAVIKVVGIGGGGVNAVNRMIEQGLKGVEFIAINTDAQALLMSDADVKLDVGRDSTRGLGAGADPEVGRKAADDAKDEIEELLRGADMVFVTAGEGGGTGTGGAPVVASIARKLGALTVGVVTRPFSFEGKRRGNQAENGIAALRESCDTLIVIPNDRLLQMGDAAVSLMDAFRSADEVLLNGVQGITDLITTPGLINVDFADVKGIMSGAGTALMGIGSARGEGRSLKAAEIAINSPLLEASMEGARGVLTSTAGDITGPAIWISFVIAAATCALAALCYAEFASTLPVAGSAYTFSYATFGEFLAWIIGWNLLLELAIGAAVVAKGWSSYLGTVFGFAGGTVGVGSVQLDWGALLIVAVVATLIALGTKLSSRFSAVVTAIKVSVVVLVVAVGAFYIKRSNYSPFIPKPEAGADVRGIDQSVLSLLTGAHSSHYGFYGVLAGASIVFFAFIGFDIVATMAEETRNPQRDVPKGILASLGIVTVLYVAVAVVLSGMVSYTKLKTVPGRGHANLATAFEDNGIHWASEVISIGALAGLTTVVMVLMLGQCRVLFAMARDGLLPRQLAKTGSRGTPVRITVLVAVLVAATASVFPMAKLEEMVNVGTLFAFVLVSAGVLVLRRTRPDLERGFRAPWVPVLPIASICACLWLMVNLTALTWVRFGIWLVAGTAIYAGYGYRHSVQGRRAASAAPTR</sequence>
<keyword evidence="5 10" id="KW-0547">Nucleotide-binding</keyword>
<evidence type="ECO:0000313" key="17">
    <source>
        <dbReference type="Proteomes" id="UP000198875"/>
    </source>
</evidence>
<dbReference type="PROSITE" id="PS01134">
    <property type="entry name" value="FTSZ_1"/>
    <property type="match status" value="1"/>
</dbReference>
<dbReference type="InterPro" id="IPR008280">
    <property type="entry name" value="Tub_FtsZ_C"/>
</dbReference>
<dbReference type="Gene3D" id="1.20.1740.10">
    <property type="entry name" value="Amino acid/polyamine transporter I"/>
    <property type="match status" value="1"/>
</dbReference>
<evidence type="ECO:0000259" key="14">
    <source>
        <dbReference type="SMART" id="SM00864"/>
    </source>
</evidence>
<dbReference type="InterPro" id="IPR000158">
    <property type="entry name" value="Cell_div_FtsZ"/>
</dbReference>
<feature type="domain" description="Tubulin/FtsZ 2-layer sandwich" evidence="15">
    <location>
        <begin position="204"/>
        <end position="298"/>
    </location>
</feature>
<evidence type="ECO:0000256" key="12">
    <source>
        <dbReference type="RuleBase" id="RU000631"/>
    </source>
</evidence>
<evidence type="ECO:0000256" key="1">
    <source>
        <dbReference type="ARBA" id="ARBA00004141"/>
    </source>
</evidence>
<feature type="binding site" evidence="10">
    <location>
        <position position="184"/>
    </location>
    <ligand>
        <name>GTP</name>
        <dbReference type="ChEBI" id="CHEBI:37565"/>
    </ligand>
</feature>
<feature type="transmembrane region" description="Helical" evidence="13">
    <location>
        <begin position="383"/>
        <end position="406"/>
    </location>
</feature>
<dbReference type="GO" id="GO:0051258">
    <property type="term" value="P:protein polymerization"/>
    <property type="evidence" value="ECO:0007669"/>
    <property type="project" value="UniProtKB-UniRule"/>
</dbReference>
<feature type="transmembrane region" description="Helical" evidence="13">
    <location>
        <begin position="483"/>
        <end position="507"/>
    </location>
</feature>
<evidence type="ECO:0000313" key="16">
    <source>
        <dbReference type="EMBL" id="CPR12037.1"/>
    </source>
</evidence>
<evidence type="ECO:0000256" key="13">
    <source>
        <dbReference type="SAM" id="Phobius"/>
    </source>
</evidence>
<dbReference type="PRINTS" id="PR00423">
    <property type="entry name" value="CELLDVISFTSZ"/>
</dbReference>
<feature type="domain" description="Tubulin/FtsZ GTPase" evidence="14">
    <location>
        <begin position="10"/>
        <end position="202"/>
    </location>
</feature>
<comment type="similarity">
    <text evidence="2 10 12">Belongs to the FtsZ family.</text>
</comment>
<comment type="subunit">
    <text evidence="10">Homodimer. Polymerizes to form a dynamic ring structure in a strictly GTP-dependent manner. Interacts directly with several other division proteins.</text>
</comment>
<organism evidence="16 17">
    <name type="scientific">Mycobacterium bohemicum DSM 44277</name>
    <dbReference type="NCBI Taxonomy" id="1236609"/>
    <lineage>
        <taxon>Bacteria</taxon>
        <taxon>Bacillati</taxon>
        <taxon>Actinomycetota</taxon>
        <taxon>Actinomycetes</taxon>
        <taxon>Mycobacteriales</taxon>
        <taxon>Mycobacteriaceae</taxon>
        <taxon>Mycobacterium</taxon>
    </lineage>
</organism>
<protein>
    <recommendedName>
        <fullName evidence="10 11">Cell division protein FtsZ</fullName>
    </recommendedName>
</protein>
<dbReference type="GO" id="GO:0005737">
    <property type="term" value="C:cytoplasm"/>
    <property type="evidence" value="ECO:0007669"/>
    <property type="project" value="UniProtKB-SubCell"/>
</dbReference>
<dbReference type="OrthoDB" id="9762947at2"/>
<dbReference type="SUPFAM" id="SSF52490">
    <property type="entry name" value="Tubulin nucleotide-binding domain-like"/>
    <property type="match status" value="1"/>
</dbReference>
<dbReference type="GO" id="GO:0003924">
    <property type="term" value="F:GTPase activity"/>
    <property type="evidence" value="ECO:0007669"/>
    <property type="project" value="UniProtKB-UniRule"/>
</dbReference>
<evidence type="ECO:0000256" key="9">
    <source>
        <dbReference type="ARBA" id="ARBA00023210"/>
    </source>
</evidence>
<feature type="transmembrane region" description="Helical" evidence="13">
    <location>
        <begin position="536"/>
        <end position="561"/>
    </location>
</feature>
<dbReference type="EMBL" id="CSTD01000003">
    <property type="protein sequence ID" value="CPR12037.1"/>
    <property type="molecule type" value="Genomic_DNA"/>
</dbReference>
<comment type="function">
    <text evidence="10 12">Essential cell division protein that forms a contractile ring structure (Z ring) at the future cell division site. The regulation of the ring assembly controls the timing and the location of cell division. One of the functions of the FtsZ ring is to recruit other cell division proteins to the septum to produce a new cell wall between the dividing cells. Binds GTP and shows GTPase activity.</text>
</comment>
<keyword evidence="10" id="KW-0963">Cytoplasm</keyword>
<evidence type="ECO:0000259" key="15">
    <source>
        <dbReference type="SMART" id="SM00865"/>
    </source>
</evidence>
<name>A0A0U0WB18_MYCBE</name>
<evidence type="ECO:0000256" key="7">
    <source>
        <dbReference type="ARBA" id="ARBA00023134"/>
    </source>
</evidence>
<dbReference type="InterPro" id="IPR003008">
    <property type="entry name" value="Tubulin_FtsZ_GTPase"/>
</dbReference>
<feature type="transmembrane region" description="Helical" evidence="13">
    <location>
        <begin position="665"/>
        <end position="683"/>
    </location>
</feature>
<accession>A0A0U0WB18</accession>
<dbReference type="GO" id="GO:0005525">
    <property type="term" value="F:GTP binding"/>
    <property type="evidence" value="ECO:0007669"/>
    <property type="project" value="UniProtKB-UniRule"/>
</dbReference>
<evidence type="ECO:0000256" key="10">
    <source>
        <dbReference type="HAMAP-Rule" id="MF_00909"/>
    </source>
</evidence>
<feature type="binding site" evidence="10">
    <location>
        <position position="140"/>
    </location>
    <ligand>
        <name>GTP</name>
        <dbReference type="ChEBI" id="CHEBI:37565"/>
    </ligand>
</feature>
<keyword evidence="4 13" id="KW-0812">Transmembrane</keyword>
<dbReference type="NCBIfam" id="TIGR00065">
    <property type="entry name" value="ftsZ"/>
    <property type="match status" value="1"/>
</dbReference>
<feature type="binding site" evidence="10">
    <location>
        <begin position="18"/>
        <end position="22"/>
    </location>
    <ligand>
        <name>GTP</name>
        <dbReference type="ChEBI" id="CHEBI:37565"/>
    </ligand>
</feature>
<dbReference type="InterPro" id="IPR020805">
    <property type="entry name" value="Cell_div_FtsZ_CS"/>
</dbReference>
<keyword evidence="6 13" id="KW-1133">Transmembrane helix</keyword>
<dbReference type="FunFam" id="3.40.50.1440:FF:000001">
    <property type="entry name" value="Cell division protein FtsZ"/>
    <property type="match status" value="1"/>
</dbReference>
<dbReference type="GO" id="GO:0000917">
    <property type="term" value="P:division septum assembly"/>
    <property type="evidence" value="ECO:0007669"/>
    <property type="project" value="UniProtKB-KW"/>
</dbReference>
<dbReference type="InterPro" id="IPR018316">
    <property type="entry name" value="Tubulin/FtsZ_2-layer-sand-dom"/>
</dbReference>
<feature type="transmembrane region" description="Helical" evidence="13">
    <location>
        <begin position="443"/>
        <end position="462"/>
    </location>
</feature>
<dbReference type="GO" id="GO:0043093">
    <property type="term" value="P:FtsZ-dependent cytokinesis"/>
    <property type="evidence" value="ECO:0007669"/>
    <property type="project" value="UniProtKB-UniRule"/>
</dbReference>
<dbReference type="PROSITE" id="PS01135">
    <property type="entry name" value="FTSZ_2"/>
    <property type="match status" value="1"/>
</dbReference>
<proteinExistence type="inferred from homology"/>
<dbReference type="SMART" id="SM00864">
    <property type="entry name" value="Tubulin"/>
    <property type="match status" value="1"/>
</dbReference>
<keyword evidence="7 10" id="KW-0342">GTP-binding</keyword>
<keyword evidence="10 12" id="KW-0132">Cell division</keyword>
<dbReference type="AlphaFoldDB" id="A0A0U0WB18"/>
<dbReference type="Gene3D" id="3.40.50.1440">
    <property type="entry name" value="Tubulin/FtsZ, GTPase domain"/>
    <property type="match status" value="1"/>
</dbReference>
<evidence type="ECO:0000256" key="2">
    <source>
        <dbReference type="ARBA" id="ARBA00009690"/>
    </source>
</evidence>
<feature type="transmembrane region" description="Helical" evidence="13">
    <location>
        <begin position="609"/>
        <end position="628"/>
    </location>
</feature>
<feature type="transmembrane region" description="Helical" evidence="13">
    <location>
        <begin position="582"/>
        <end position="603"/>
    </location>
</feature>
<dbReference type="HAMAP" id="MF_00909">
    <property type="entry name" value="FtsZ"/>
    <property type="match status" value="1"/>
</dbReference>
<evidence type="ECO:0000256" key="3">
    <source>
        <dbReference type="ARBA" id="ARBA00022448"/>
    </source>
</evidence>
<feature type="transmembrane region" description="Helical" evidence="13">
    <location>
        <begin position="356"/>
        <end position="376"/>
    </location>
</feature>
<dbReference type="PANTHER" id="PTHR43243">
    <property type="entry name" value="INNER MEMBRANE TRANSPORTER YGJI-RELATED"/>
    <property type="match status" value="1"/>
</dbReference>
<reference evidence="16 17" key="1">
    <citation type="submission" date="2015-03" db="EMBL/GenBank/DDBJ databases">
        <authorList>
            <person name="Murphy D."/>
        </authorList>
    </citation>
    <scope>NUCLEOTIDE SEQUENCE [LARGE SCALE GENOMIC DNA]</scope>
    <source>
        <strain evidence="16 17">DSM 44277</strain>
    </source>
</reference>
<evidence type="ECO:0000256" key="8">
    <source>
        <dbReference type="ARBA" id="ARBA00023136"/>
    </source>
</evidence>
<dbReference type="CDD" id="cd02201">
    <property type="entry name" value="FtsZ_type1"/>
    <property type="match status" value="1"/>
</dbReference>
<evidence type="ECO:0000256" key="5">
    <source>
        <dbReference type="ARBA" id="ARBA00022741"/>
    </source>
</evidence>
<feature type="binding site" evidence="10">
    <location>
        <begin position="105"/>
        <end position="107"/>
    </location>
    <ligand>
        <name>GTP</name>
        <dbReference type="ChEBI" id="CHEBI:37565"/>
    </ligand>
</feature>
<keyword evidence="3" id="KW-0813">Transport</keyword>
<gene>
    <name evidence="10" type="primary">ftsZ</name>
    <name evidence="16" type="ORF">BN971_03330</name>
</gene>
<keyword evidence="9 10" id="KW-0717">Septation</keyword>
<feature type="transmembrane region" description="Helical" evidence="13">
    <location>
        <begin position="312"/>
        <end position="336"/>
    </location>
</feature>
<dbReference type="Proteomes" id="UP000198875">
    <property type="component" value="Unassembled WGS sequence"/>
</dbReference>
<dbReference type="GO" id="GO:0032153">
    <property type="term" value="C:cell division site"/>
    <property type="evidence" value="ECO:0007669"/>
    <property type="project" value="UniProtKB-UniRule"/>
</dbReference>
<keyword evidence="10 12" id="KW-0131">Cell cycle</keyword>
<dbReference type="GO" id="GO:0015171">
    <property type="term" value="F:amino acid transmembrane transporter activity"/>
    <property type="evidence" value="ECO:0007669"/>
    <property type="project" value="TreeGrafter"/>
</dbReference>
<keyword evidence="8 13" id="KW-0472">Membrane</keyword>